<evidence type="ECO:0000259" key="14">
    <source>
        <dbReference type="Pfam" id="PF08245"/>
    </source>
</evidence>
<dbReference type="InterPro" id="IPR000713">
    <property type="entry name" value="Mur_ligase_N"/>
</dbReference>
<dbReference type="Pfam" id="PF08245">
    <property type="entry name" value="Mur_ligase_M"/>
    <property type="match status" value="1"/>
</dbReference>
<keyword evidence="4 10" id="KW-0547">Nucleotide-binding</keyword>
<evidence type="ECO:0000256" key="5">
    <source>
        <dbReference type="ARBA" id="ARBA00022840"/>
    </source>
</evidence>
<keyword evidence="6 10" id="KW-0133">Cell shape</keyword>
<evidence type="ECO:0000256" key="9">
    <source>
        <dbReference type="ARBA" id="ARBA00023316"/>
    </source>
</evidence>
<dbReference type="HAMAP" id="MF_02019">
    <property type="entry name" value="MurF"/>
    <property type="match status" value="1"/>
</dbReference>
<dbReference type="Gene3D" id="3.40.1390.10">
    <property type="entry name" value="MurE/MurF, N-terminal domain"/>
    <property type="match status" value="1"/>
</dbReference>
<reference evidence="15 16" key="1">
    <citation type="submission" date="2016-11" db="EMBL/GenBank/DDBJ databases">
        <title>Sphingorhabdus sp. LPB0140, isolated from marine environment.</title>
        <authorList>
            <person name="Kim E."/>
            <person name="Yi H."/>
        </authorList>
    </citation>
    <scope>NUCLEOTIDE SEQUENCE [LARGE SCALE GENOMIC DNA]</scope>
    <source>
        <strain evidence="15 16">LPB0140</strain>
    </source>
</reference>
<evidence type="ECO:0000256" key="2">
    <source>
        <dbReference type="ARBA" id="ARBA00022598"/>
    </source>
</evidence>
<dbReference type="Gene3D" id="3.40.1190.10">
    <property type="entry name" value="Mur-like, catalytic domain"/>
    <property type="match status" value="1"/>
</dbReference>
<comment type="caution">
    <text evidence="10">Lacks conserved residue(s) required for the propagation of feature annotation.</text>
</comment>
<dbReference type="EC" id="6.3.2.10" evidence="10 11"/>
<keyword evidence="16" id="KW-1185">Reference proteome</keyword>
<dbReference type="InterPro" id="IPR013221">
    <property type="entry name" value="Mur_ligase_cen"/>
</dbReference>
<evidence type="ECO:0000256" key="1">
    <source>
        <dbReference type="ARBA" id="ARBA00022490"/>
    </source>
</evidence>
<keyword evidence="2 10" id="KW-0436">Ligase</keyword>
<dbReference type="GO" id="GO:0008766">
    <property type="term" value="F:UDP-N-acetylmuramoylalanyl-D-glutamyl-2,6-diaminopimelate-D-alanyl-D-alanine ligase activity"/>
    <property type="evidence" value="ECO:0007669"/>
    <property type="project" value="RHEA"/>
</dbReference>
<dbReference type="Gene3D" id="3.90.190.20">
    <property type="entry name" value="Mur ligase, C-terminal domain"/>
    <property type="match status" value="1"/>
</dbReference>
<dbReference type="SUPFAM" id="SSF53623">
    <property type="entry name" value="MurD-like peptide ligases, catalytic domain"/>
    <property type="match status" value="1"/>
</dbReference>
<evidence type="ECO:0000259" key="13">
    <source>
        <dbReference type="Pfam" id="PF02875"/>
    </source>
</evidence>
<dbReference type="InterPro" id="IPR004101">
    <property type="entry name" value="Mur_ligase_C"/>
</dbReference>
<dbReference type="GO" id="GO:0005524">
    <property type="term" value="F:ATP binding"/>
    <property type="evidence" value="ECO:0007669"/>
    <property type="project" value="UniProtKB-UniRule"/>
</dbReference>
<dbReference type="InterPro" id="IPR051046">
    <property type="entry name" value="MurCDEF_CellWall_CoF430Synth"/>
</dbReference>
<organism evidence="15 16">
    <name type="scientific">Sphingorhabdus lutea</name>
    <dbReference type="NCBI Taxonomy" id="1913578"/>
    <lineage>
        <taxon>Bacteria</taxon>
        <taxon>Pseudomonadati</taxon>
        <taxon>Pseudomonadota</taxon>
        <taxon>Alphaproteobacteria</taxon>
        <taxon>Sphingomonadales</taxon>
        <taxon>Sphingomonadaceae</taxon>
        <taxon>Sphingorhabdus</taxon>
    </lineage>
</organism>
<evidence type="ECO:0000256" key="6">
    <source>
        <dbReference type="ARBA" id="ARBA00022960"/>
    </source>
</evidence>
<keyword evidence="3 10" id="KW-0132">Cell division</keyword>
<feature type="domain" description="Mur ligase C-terminal" evidence="13">
    <location>
        <begin position="328"/>
        <end position="462"/>
    </location>
</feature>
<dbReference type="SUPFAM" id="SSF53244">
    <property type="entry name" value="MurD-like peptide ligases, peptide-binding domain"/>
    <property type="match status" value="1"/>
</dbReference>
<feature type="domain" description="Mur ligase N-terminal catalytic" evidence="12">
    <location>
        <begin position="27"/>
        <end position="82"/>
    </location>
</feature>
<dbReference type="GO" id="GO:0051301">
    <property type="term" value="P:cell division"/>
    <property type="evidence" value="ECO:0007669"/>
    <property type="project" value="UniProtKB-KW"/>
</dbReference>
<dbReference type="EMBL" id="CP018154">
    <property type="protein sequence ID" value="APG62975.1"/>
    <property type="molecule type" value="Genomic_DNA"/>
</dbReference>
<comment type="subcellular location">
    <subcellularLocation>
        <location evidence="10 11">Cytoplasm</location>
    </subcellularLocation>
</comment>
<dbReference type="SUPFAM" id="SSF63418">
    <property type="entry name" value="MurE/MurF N-terminal domain"/>
    <property type="match status" value="1"/>
</dbReference>
<name>A0A1L3JCW6_9SPHN</name>
<dbReference type="PANTHER" id="PTHR43024">
    <property type="entry name" value="UDP-N-ACETYLMURAMOYL-TRIPEPTIDE--D-ALANYL-D-ALANINE LIGASE"/>
    <property type="match status" value="1"/>
</dbReference>
<evidence type="ECO:0000313" key="15">
    <source>
        <dbReference type="EMBL" id="APG62975.1"/>
    </source>
</evidence>
<dbReference type="Proteomes" id="UP000242561">
    <property type="component" value="Chromosome"/>
</dbReference>
<dbReference type="InterPro" id="IPR005863">
    <property type="entry name" value="UDP-N-AcMur_synth"/>
</dbReference>
<dbReference type="Pfam" id="PF02875">
    <property type="entry name" value="Mur_ligase_C"/>
    <property type="match status" value="1"/>
</dbReference>
<comment type="pathway">
    <text evidence="10 11">Cell wall biogenesis; peptidoglycan biosynthesis.</text>
</comment>
<dbReference type="GO" id="GO:0008360">
    <property type="term" value="P:regulation of cell shape"/>
    <property type="evidence" value="ECO:0007669"/>
    <property type="project" value="UniProtKB-KW"/>
</dbReference>
<keyword evidence="8 10" id="KW-0131">Cell cycle</keyword>
<evidence type="ECO:0000256" key="7">
    <source>
        <dbReference type="ARBA" id="ARBA00022984"/>
    </source>
</evidence>
<dbReference type="InterPro" id="IPR036565">
    <property type="entry name" value="Mur-like_cat_sf"/>
</dbReference>
<evidence type="ECO:0000256" key="3">
    <source>
        <dbReference type="ARBA" id="ARBA00022618"/>
    </source>
</evidence>
<evidence type="ECO:0000256" key="8">
    <source>
        <dbReference type="ARBA" id="ARBA00023306"/>
    </source>
</evidence>
<comment type="function">
    <text evidence="10 11">Involved in cell wall formation. Catalyzes the final step in the synthesis of UDP-N-acetylmuramoyl-pentapeptide, the precursor of murein.</text>
</comment>
<keyword evidence="7 10" id="KW-0573">Peptidoglycan synthesis</keyword>
<evidence type="ECO:0000259" key="12">
    <source>
        <dbReference type="Pfam" id="PF01225"/>
    </source>
</evidence>
<dbReference type="PANTHER" id="PTHR43024:SF1">
    <property type="entry name" value="UDP-N-ACETYLMURAMOYL-TRIPEPTIDE--D-ALANYL-D-ALANINE LIGASE"/>
    <property type="match status" value="1"/>
</dbReference>
<dbReference type="GO" id="GO:0009252">
    <property type="term" value="P:peptidoglycan biosynthetic process"/>
    <property type="evidence" value="ECO:0007669"/>
    <property type="project" value="UniProtKB-UniRule"/>
</dbReference>
<dbReference type="NCBIfam" id="TIGR01143">
    <property type="entry name" value="murF"/>
    <property type="match status" value="1"/>
</dbReference>
<evidence type="ECO:0000256" key="10">
    <source>
        <dbReference type="HAMAP-Rule" id="MF_02019"/>
    </source>
</evidence>
<sequence length="479" mass="50553">MTALWTVDEIIAAVNGDLLSAHHNGDINGVAFDSREILAGDLFIAMKGEASDGHLFVNAAVKNGAAAILISDDVSFDGVCNVIKVEDTQEALNNLGIAARRRMSGKVIGVTGSAGKTGTKEALFAALNRISFGKAHRSVKSYNNHVGVPLSLARMPRDCEYAVFEMGMNHVGELSALTKLVQPNAAIITTIAPAHIEFFKDESEIARAKAEIFEGLTKGGQAIISYDSPYFDLMAGIAASLGHDVIGFGFNEGADICAIEMMNRVEGGSHITAAFAQKLGGGQVTYQLSQDGRHWASNSLAVMGAVHAVGGDLAVAGLALADMAGLQGRGEVIVRNVGGGSATMIDESYNANPASMKATIEQASLTFSKPQNGHSQLILILGSMKELGDQSDHYHAALAPIIMQANPHHVILVGDEMKNLFTSMKSQVEPNSNIHHCRDAEHGEQLFHQLLCAGDLILVKGSNSVGLSKIVNKFKGLGT</sequence>
<keyword evidence="5 10" id="KW-0067">ATP-binding</keyword>
<evidence type="ECO:0000256" key="11">
    <source>
        <dbReference type="RuleBase" id="RU004136"/>
    </source>
</evidence>
<dbReference type="GO" id="GO:0071555">
    <property type="term" value="P:cell wall organization"/>
    <property type="evidence" value="ECO:0007669"/>
    <property type="project" value="UniProtKB-KW"/>
</dbReference>
<gene>
    <name evidence="10" type="primary">murF</name>
    <name evidence="15" type="ORF">LPB140_09440</name>
</gene>
<keyword evidence="1 10" id="KW-0963">Cytoplasm</keyword>
<accession>A0A1L3JCW6</accession>
<evidence type="ECO:0000313" key="16">
    <source>
        <dbReference type="Proteomes" id="UP000242561"/>
    </source>
</evidence>
<dbReference type="Pfam" id="PF01225">
    <property type="entry name" value="Mur_ligase"/>
    <property type="match status" value="1"/>
</dbReference>
<dbReference type="UniPathway" id="UPA00219"/>
<feature type="domain" description="Mur ligase central" evidence="14">
    <location>
        <begin position="110"/>
        <end position="305"/>
    </location>
</feature>
<dbReference type="AlphaFoldDB" id="A0A1L3JCW6"/>
<comment type="catalytic activity">
    <reaction evidence="10 11">
        <text>D-alanyl-D-alanine + UDP-N-acetyl-alpha-D-muramoyl-L-alanyl-gamma-D-glutamyl-meso-2,6-diaminopimelate + ATP = UDP-N-acetyl-alpha-D-muramoyl-L-alanyl-gamma-D-glutamyl-meso-2,6-diaminopimeloyl-D-alanyl-D-alanine + ADP + phosphate + H(+)</text>
        <dbReference type="Rhea" id="RHEA:28374"/>
        <dbReference type="ChEBI" id="CHEBI:15378"/>
        <dbReference type="ChEBI" id="CHEBI:30616"/>
        <dbReference type="ChEBI" id="CHEBI:43474"/>
        <dbReference type="ChEBI" id="CHEBI:57822"/>
        <dbReference type="ChEBI" id="CHEBI:61386"/>
        <dbReference type="ChEBI" id="CHEBI:83905"/>
        <dbReference type="ChEBI" id="CHEBI:456216"/>
        <dbReference type="EC" id="6.3.2.10"/>
    </reaction>
</comment>
<dbReference type="GO" id="GO:0005737">
    <property type="term" value="C:cytoplasm"/>
    <property type="evidence" value="ECO:0007669"/>
    <property type="project" value="UniProtKB-SubCell"/>
</dbReference>
<dbReference type="InterPro" id="IPR035911">
    <property type="entry name" value="MurE/MurF_N"/>
</dbReference>
<evidence type="ECO:0000256" key="4">
    <source>
        <dbReference type="ARBA" id="ARBA00022741"/>
    </source>
</evidence>
<keyword evidence="9 10" id="KW-0961">Cell wall biogenesis/degradation</keyword>
<dbReference type="STRING" id="1913578.LPB140_09440"/>
<dbReference type="OrthoDB" id="9801978at2"/>
<proteinExistence type="inferred from homology"/>
<dbReference type="InterPro" id="IPR036615">
    <property type="entry name" value="Mur_ligase_C_dom_sf"/>
</dbReference>
<dbReference type="KEGG" id="sphl:LPB140_09440"/>
<dbReference type="GO" id="GO:0047480">
    <property type="term" value="F:UDP-N-acetylmuramoyl-tripeptide-D-alanyl-D-alanine ligase activity"/>
    <property type="evidence" value="ECO:0007669"/>
    <property type="project" value="UniProtKB-UniRule"/>
</dbReference>
<comment type="similarity">
    <text evidence="10">Belongs to the MurCDEF family. MurF subfamily.</text>
</comment>
<protein>
    <recommendedName>
        <fullName evidence="10 11">UDP-N-acetylmuramoyl-tripeptide--D-alanyl-D-alanine ligase</fullName>
        <ecNumber evidence="10 11">6.3.2.10</ecNumber>
    </recommendedName>
    <alternativeName>
        <fullName evidence="10">D-alanyl-D-alanine-adding enzyme</fullName>
    </alternativeName>
</protein>
<dbReference type="RefSeq" id="WP_072559627.1">
    <property type="nucleotide sequence ID" value="NZ_CP018154.1"/>
</dbReference>